<dbReference type="EMBL" id="HBIZ01046914">
    <property type="protein sequence ID" value="CAE0777444.1"/>
    <property type="molecule type" value="Transcribed_RNA"/>
</dbReference>
<evidence type="ECO:0000313" key="1">
    <source>
        <dbReference type="EMBL" id="CAE0777443.1"/>
    </source>
</evidence>
<evidence type="ECO:0000313" key="2">
    <source>
        <dbReference type="EMBL" id="CAE0777444.1"/>
    </source>
</evidence>
<dbReference type="AlphaFoldDB" id="A0A6T0AV30"/>
<gene>
    <name evidence="1" type="ORF">PCAR00345_LOCUS30082</name>
    <name evidence="2" type="ORF">PCAR00345_LOCUS30083</name>
</gene>
<reference evidence="1" key="1">
    <citation type="submission" date="2021-01" db="EMBL/GenBank/DDBJ databases">
        <authorList>
            <person name="Corre E."/>
            <person name="Pelletier E."/>
            <person name="Niang G."/>
            <person name="Scheremetjew M."/>
            <person name="Finn R."/>
            <person name="Kale V."/>
            <person name="Holt S."/>
            <person name="Cochrane G."/>
            <person name="Meng A."/>
            <person name="Brown T."/>
            <person name="Cohen L."/>
        </authorList>
    </citation>
    <scope>NUCLEOTIDE SEQUENCE</scope>
    <source>
        <strain evidence="1">CCMP645</strain>
    </source>
</reference>
<dbReference type="EMBL" id="HBIZ01046913">
    <property type="protein sequence ID" value="CAE0777443.1"/>
    <property type="molecule type" value="Transcribed_RNA"/>
</dbReference>
<proteinExistence type="predicted"/>
<name>A0A6T0AV30_CHRCT</name>
<accession>A0A6T0AV30</accession>
<sequence>MNLGGGSNRKSCLAAASLDSLWDTRALAEACTISHSTDFTHTFEHRYICTRAQAGTPTHASPRTHARTHDMHARHARTTRTLSTTSRARYYAQIGSAHGFVVPCTQYF</sequence>
<organism evidence="1">
    <name type="scientific">Chrysotila carterae</name>
    <name type="common">Marine alga</name>
    <name type="synonym">Syracosphaera carterae</name>
    <dbReference type="NCBI Taxonomy" id="13221"/>
    <lineage>
        <taxon>Eukaryota</taxon>
        <taxon>Haptista</taxon>
        <taxon>Haptophyta</taxon>
        <taxon>Prymnesiophyceae</taxon>
        <taxon>Isochrysidales</taxon>
        <taxon>Isochrysidaceae</taxon>
        <taxon>Chrysotila</taxon>
    </lineage>
</organism>
<protein>
    <submittedName>
        <fullName evidence="1">Uncharacterized protein</fullName>
    </submittedName>
</protein>